<feature type="domain" description="Response regulatory" evidence="8">
    <location>
        <begin position="6"/>
        <end position="119"/>
    </location>
</feature>
<evidence type="ECO:0000256" key="6">
    <source>
        <dbReference type="PROSITE-ProRule" id="PRU00169"/>
    </source>
</evidence>
<accession>A0A2K8U3I3</accession>
<dbReference type="GO" id="GO:0000976">
    <property type="term" value="F:transcription cis-regulatory region binding"/>
    <property type="evidence" value="ECO:0007669"/>
    <property type="project" value="TreeGrafter"/>
</dbReference>
<evidence type="ECO:0000256" key="4">
    <source>
        <dbReference type="ARBA" id="ARBA00023125"/>
    </source>
</evidence>
<dbReference type="GO" id="GO:0000156">
    <property type="term" value="F:phosphorelay response regulator activity"/>
    <property type="evidence" value="ECO:0007669"/>
    <property type="project" value="TreeGrafter"/>
</dbReference>
<keyword evidence="3" id="KW-0805">Transcription regulation</keyword>
<dbReference type="GO" id="GO:0005829">
    <property type="term" value="C:cytosol"/>
    <property type="evidence" value="ECO:0007669"/>
    <property type="project" value="TreeGrafter"/>
</dbReference>
<evidence type="ECO:0000256" key="2">
    <source>
        <dbReference type="ARBA" id="ARBA00023012"/>
    </source>
</evidence>
<evidence type="ECO:0000256" key="5">
    <source>
        <dbReference type="ARBA" id="ARBA00023163"/>
    </source>
</evidence>
<evidence type="ECO:0000313" key="10">
    <source>
        <dbReference type="EMBL" id="AUB79601.1"/>
    </source>
</evidence>
<dbReference type="InterPro" id="IPR001789">
    <property type="entry name" value="Sig_transdc_resp-reg_receiver"/>
</dbReference>
<reference evidence="10 11" key="1">
    <citation type="submission" date="2017-03" db="EMBL/GenBank/DDBJ databases">
        <title>Complete genome sequence of Candidatus 'Thiodictyon syntrophicum' sp. nov. strain Cad16T, a photolithoautotroph purple sulfur bacterium isolated from an alpine meromictic lake.</title>
        <authorList>
            <person name="Luedin S.M."/>
            <person name="Pothier J.F."/>
            <person name="Danza F."/>
            <person name="Storelli N."/>
            <person name="Wittwer M."/>
            <person name="Tonolla M."/>
        </authorList>
    </citation>
    <scope>NUCLEOTIDE SEQUENCE [LARGE SCALE GENOMIC DNA]</scope>
    <source>
        <strain evidence="10 11">Cad16T</strain>
    </source>
</reference>
<keyword evidence="11" id="KW-1185">Reference proteome</keyword>
<keyword evidence="5" id="KW-0804">Transcription</keyword>
<keyword evidence="1 6" id="KW-0597">Phosphoprotein</keyword>
<dbReference type="RefSeq" id="WP_100917421.1">
    <property type="nucleotide sequence ID" value="NZ_CP020370.1"/>
</dbReference>
<dbReference type="Pfam" id="PF00486">
    <property type="entry name" value="Trans_reg_C"/>
    <property type="match status" value="1"/>
</dbReference>
<dbReference type="KEGG" id="tsy:THSYN_00580"/>
<dbReference type="Pfam" id="PF00072">
    <property type="entry name" value="Response_reg"/>
    <property type="match status" value="1"/>
</dbReference>
<dbReference type="SUPFAM" id="SSF46894">
    <property type="entry name" value="C-terminal effector domain of the bipartite response regulators"/>
    <property type="match status" value="1"/>
</dbReference>
<dbReference type="InterPro" id="IPR016032">
    <property type="entry name" value="Sig_transdc_resp-reg_C-effctor"/>
</dbReference>
<dbReference type="AlphaFoldDB" id="A0A2K8U3I3"/>
<dbReference type="Gene3D" id="3.40.50.2300">
    <property type="match status" value="1"/>
</dbReference>
<evidence type="ECO:0000256" key="1">
    <source>
        <dbReference type="ARBA" id="ARBA00022553"/>
    </source>
</evidence>
<protein>
    <recommendedName>
        <fullName evidence="12">DNA-binding response regulator</fullName>
    </recommendedName>
</protein>
<dbReference type="SUPFAM" id="SSF52172">
    <property type="entry name" value="CheY-like"/>
    <property type="match status" value="1"/>
</dbReference>
<dbReference type="InterPro" id="IPR011006">
    <property type="entry name" value="CheY-like_superfamily"/>
</dbReference>
<dbReference type="InterPro" id="IPR039420">
    <property type="entry name" value="WalR-like"/>
</dbReference>
<dbReference type="Proteomes" id="UP000232638">
    <property type="component" value="Chromosome"/>
</dbReference>
<name>A0A2K8U3I3_9GAMM</name>
<dbReference type="GO" id="GO:0006355">
    <property type="term" value="P:regulation of DNA-templated transcription"/>
    <property type="evidence" value="ECO:0007669"/>
    <property type="project" value="InterPro"/>
</dbReference>
<dbReference type="InterPro" id="IPR036388">
    <property type="entry name" value="WH-like_DNA-bd_sf"/>
</dbReference>
<evidence type="ECO:0000259" key="9">
    <source>
        <dbReference type="PROSITE" id="PS51755"/>
    </source>
</evidence>
<dbReference type="CDD" id="cd00383">
    <property type="entry name" value="trans_reg_C"/>
    <property type="match status" value="1"/>
</dbReference>
<dbReference type="PROSITE" id="PS51755">
    <property type="entry name" value="OMPR_PHOB"/>
    <property type="match status" value="1"/>
</dbReference>
<evidence type="ECO:0000256" key="3">
    <source>
        <dbReference type="ARBA" id="ARBA00023015"/>
    </source>
</evidence>
<dbReference type="SMART" id="SM00448">
    <property type="entry name" value="REC"/>
    <property type="match status" value="1"/>
</dbReference>
<evidence type="ECO:0000256" key="7">
    <source>
        <dbReference type="PROSITE-ProRule" id="PRU01091"/>
    </source>
</evidence>
<dbReference type="PANTHER" id="PTHR48111:SF1">
    <property type="entry name" value="TWO-COMPONENT RESPONSE REGULATOR ORR33"/>
    <property type="match status" value="1"/>
</dbReference>
<dbReference type="SMART" id="SM00862">
    <property type="entry name" value="Trans_reg_C"/>
    <property type="match status" value="1"/>
</dbReference>
<proteinExistence type="predicted"/>
<evidence type="ECO:0008006" key="12">
    <source>
        <dbReference type="Google" id="ProtNLM"/>
    </source>
</evidence>
<feature type="DNA-binding region" description="OmpR/PhoB-type" evidence="7">
    <location>
        <begin position="129"/>
        <end position="226"/>
    </location>
</feature>
<dbReference type="Gene3D" id="6.10.250.690">
    <property type="match status" value="1"/>
</dbReference>
<dbReference type="PROSITE" id="PS50110">
    <property type="entry name" value="RESPONSE_REGULATORY"/>
    <property type="match status" value="1"/>
</dbReference>
<gene>
    <name evidence="10" type="ORF">THSYN_00580</name>
</gene>
<dbReference type="GO" id="GO:0032993">
    <property type="term" value="C:protein-DNA complex"/>
    <property type="evidence" value="ECO:0007669"/>
    <property type="project" value="TreeGrafter"/>
</dbReference>
<dbReference type="OrthoDB" id="5768781at2"/>
<dbReference type="EMBL" id="CP020370">
    <property type="protein sequence ID" value="AUB79601.1"/>
    <property type="molecule type" value="Genomic_DNA"/>
</dbReference>
<feature type="modified residue" description="4-aspartylphosphate" evidence="6">
    <location>
        <position position="55"/>
    </location>
</feature>
<feature type="domain" description="OmpR/PhoB-type" evidence="9">
    <location>
        <begin position="129"/>
        <end position="226"/>
    </location>
</feature>
<dbReference type="InterPro" id="IPR001867">
    <property type="entry name" value="OmpR/PhoB-type_DNA-bd"/>
</dbReference>
<keyword evidence="4 7" id="KW-0238">DNA-binding</keyword>
<dbReference type="CDD" id="cd17574">
    <property type="entry name" value="REC_OmpR"/>
    <property type="match status" value="1"/>
</dbReference>
<dbReference type="Gene3D" id="1.10.10.10">
    <property type="entry name" value="Winged helix-like DNA-binding domain superfamily/Winged helix DNA-binding domain"/>
    <property type="match status" value="1"/>
</dbReference>
<dbReference type="PANTHER" id="PTHR48111">
    <property type="entry name" value="REGULATOR OF RPOS"/>
    <property type="match status" value="1"/>
</dbReference>
<keyword evidence="2" id="KW-0902">Two-component regulatory system</keyword>
<evidence type="ECO:0000313" key="11">
    <source>
        <dbReference type="Proteomes" id="UP000232638"/>
    </source>
</evidence>
<organism evidence="10 11">
    <name type="scientific">Candidatus Thiodictyon syntrophicum</name>
    <dbReference type="NCBI Taxonomy" id="1166950"/>
    <lineage>
        <taxon>Bacteria</taxon>
        <taxon>Pseudomonadati</taxon>
        <taxon>Pseudomonadota</taxon>
        <taxon>Gammaproteobacteria</taxon>
        <taxon>Chromatiales</taxon>
        <taxon>Chromatiaceae</taxon>
        <taxon>Thiodictyon</taxon>
    </lineage>
</organism>
<sequence length="242" mass="26356">MTEPARIIIVEDEVPLARAIARSLELDGYHTALAPSAAEFRRIYRNEGADLVLLDLNLGADDGLDLARELAQTTAVAVIILTGRADPDERIRGLDAGADDYVTKPFEVGELRARVRAVLRRRRPGPNPELRLRVGPVVLDLVMREVRSDGGQPVELTETQADILAQLMRHVGRPVGRGDLLHRANWGPNNRSADVHVGHIRRKLEEAGIDALVIAAARGRGYSLFLKGEEGAAPVPEADSAE</sequence>
<evidence type="ECO:0000259" key="8">
    <source>
        <dbReference type="PROSITE" id="PS50110"/>
    </source>
</evidence>